<dbReference type="AlphaFoldDB" id="A0A8J7A9R3"/>
<organism evidence="1 2">
    <name type="scientific">Vasconcelosia minhoensis LEGE 07310</name>
    <dbReference type="NCBI Taxonomy" id="915328"/>
    <lineage>
        <taxon>Bacteria</taxon>
        <taxon>Bacillati</taxon>
        <taxon>Cyanobacteriota</taxon>
        <taxon>Cyanophyceae</taxon>
        <taxon>Nodosilineales</taxon>
        <taxon>Cymatolegaceae</taxon>
        <taxon>Vasconcelosia</taxon>
        <taxon>Vasconcelosia minhoensis</taxon>
    </lineage>
</organism>
<proteinExistence type="predicted"/>
<comment type="caution">
    <text evidence="1">The sequence shown here is derived from an EMBL/GenBank/DDBJ whole genome shotgun (WGS) entry which is preliminary data.</text>
</comment>
<dbReference type="RefSeq" id="WP_193904439.1">
    <property type="nucleotide sequence ID" value="NZ_JADEXG010000001.1"/>
</dbReference>
<accession>A0A8J7A9R3</accession>
<keyword evidence="2" id="KW-1185">Reference proteome</keyword>
<name>A0A8J7A9R3_9CYAN</name>
<dbReference type="EMBL" id="JADEXG010000001">
    <property type="protein sequence ID" value="MBE9075779.1"/>
    <property type="molecule type" value="Genomic_DNA"/>
</dbReference>
<evidence type="ECO:0000313" key="2">
    <source>
        <dbReference type="Proteomes" id="UP000636505"/>
    </source>
</evidence>
<reference evidence="1" key="1">
    <citation type="submission" date="2020-10" db="EMBL/GenBank/DDBJ databases">
        <authorList>
            <person name="Castelo-Branco R."/>
            <person name="Eusebio N."/>
            <person name="Adriana R."/>
            <person name="Vieira A."/>
            <person name="Brugerolle De Fraissinette N."/>
            <person name="Rezende De Castro R."/>
            <person name="Schneider M.P."/>
            <person name="Vasconcelos V."/>
            <person name="Leao P.N."/>
        </authorList>
    </citation>
    <scope>NUCLEOTIDE SEQUENCE</scope>
    <source>
        <strain evidence="1">LEGE 07310</strain>
    </source>
</reference>
<dbReference type="Proteomes" id="UP000636505">
    <property type="component" value="Unassembled WGS sequence"/>
</dbReference>
<sequence>MNASAASQPVTSLSLSDLRETVGLVRDRDDPFFHHWLSAADPLSDYEQQALERLKQNYSDFSMA</sequence>
<evidence type="ECO:0000313" key="1">
    <source>
        <dbReference type="EMBL" id="MBE9075779.1"/>
    </source>
</evidence>
<gene>
    <name evidence="1" type="ORF">IQ241_00430</name>
</gene>
<protein>
    <submittedName>
        <fullName evidence="1">Uncharacterized protein</fullName>
    </submittedName>
</protein>